<reference evidence="1 2" key="1">
    <citation type="submission" date="2019-08" db="EMBL/GenBank/DDBJ databases">
        <title>Actinomadura sp. nov. CYP1-5 isolated from mountain soil.</title>
        <authorList>
            <person name="Songsumanus A."/>
            <person name="Kuncharoen N."/>
            <person name="Kudo T."/>
            <person name="Yuki M."/>
            <person name="Igarashi Y."/>
            <person name="Tanasupawat S."/>
        </authorList>
    </citation>
    <scope>NUCLEOTIDE SEQUENCE [LARGE SCALE GENOMIC DNA]</scope>
    <source>
        <strain evidence="1 2">CYP1-5</strain>
    </source>
</reference>
<evidence type="ECO:0000313" key="2">
    <source>
        <dbReference type="Proteomes" id="UP000323505"/>
    </source>
</evidence>
<sequence>MPAWNGGRGRGRHDKRAALFWLDLDEPGRPLHGRLSGGRVLAAGAAVVEVACPVCGLRETVQLGIVAELLASRAAVIGVSTLPVPLGGRVPS</sequence>
<evidence type="ECO:0000313" key="1">
    <source>
        <dbReference type="EMBL" id="TYK50576.1"/>
    </source>
</evidence>
<dbReference type="AlphaFoldDB" id="A0A5D3FRS2"/>
<keyword evidence="2" id="KW-1185">Reference proteome</keyword>
<gene>
    <name evidence="1" type="ORF">FXF68_08650</name>
</gene>
<dbReference type="RefSeq" id="WP_148758436.1">
    <property type="nucleotide sequence ID" value="NZ_VSRQ01000002.1"/>
</dbReference>
<organism evidence="1 2">
    <name type="scientific">Actinomadura decatromicini</name>
    <dbReference type="NCBI Taxonomy" id="2604572"/>
    <lineage>
        <taxon>Bacteria</taxon>
        <taxon>Bacillati</taxon>
        <taxon>Actinomycetota</taxon>
        <taxon>Actinomycetes</taxon>
        <taxon>Streptosporangiales</taxon>
        <taxon>Thermomonosporaceae</taxon>
        <taxon>Actinomadura</taxon>
    </lineage>
</organism>
<protein>
    <submittedName>
        <fullName evidence="1">Uncharacterized protein</fullName>
    </submittedName>
</protein>
<dbReference type="EMBL" id="VSRQ01000002">
    <property type="protein sequence ID" value="TYK50576.1"/>
    <property type="molecule type" value="Genomic_DNA"/>
</dbReference>
<dbReference type="Proteomes" id="UP000323505">
    <property type="component" value="Unassembled WGS sequence"/>
</dbReference>
<comment type="caution">
    <text evidence="1">The sequence shown here is derived from an EMBL/GenBank/DDBJ whole genome shotgun (WGS) entry which is preliminary data.</text>
</comment>
<accession>A0A5D3FRS2</accession>
<name>A0A5D3FRS2_9ACTN</name>
<proteinExistence type="predicted"/>